<dbReference type="SUPFAM" id="SSF53448">
    <property type="entry name" value="Nucleotide-diphospho-sugar transferases"/>
    <property type="match status" value="1"/>
</dbReference>
<keyword evidence="6 9" id="KW-0479">Metal-binding</keyword>
<name>A0ABZ1CA12_9BACT</name>
<comment type="similarity">
    <text evidence="2 9">Belongs to the glucose-1-phosphate thymidylyltransferase family.</text>
</comment>
<dbReference type="InterPro" id="IPR005835">
    <property type="entry name" value="NTP_transferase_dom"/>
</dbReference>
<dbReference type="InterPro" id="IPR029044">
    <property type="entry name" value="Nucleotide-diphossugar_trans"/>
</dbReference>
<protein>
    <recommendedName>
        <fullName evidence="3 9">Glucose-1-phosphate thymidylyltransferase</fullName>
        <ecNumber evidence="3 9">2.7.7.24</ecNumber>
    </recommendedName>
</protein>
<evidence type="ECO:0000256" key="7">
    <source>
        <dbReference type="ARBA" id="ARBA00022842"/>
    </source>
</evidence>
<dbReference type="PANTHER" id="PTHR43532:SF1">
    <property type="entry name" value="GLUCOSE-1-PHOSPHATE THYMIDYLYLTRANSFERASE 1"/>
    <property type="match status" value="1"/>
</dbReference>
<keyword evidence="4 9" id="KW-0808">Transferase</keyword>
<accession>A0ABZ1CA12</accession>
<organism evidence="11 12">
    <name type="scientific">Actomonas aquatica</name>
    <dbReference type="NCBI Taxonomy" id="2866162"/>
    <lineage>
        <taxon>Bacteria</taxon>
        <taxon>Pseudomonadati</taxon>
        <taxon>Verrucomicrobiota</taxon>
        <taxon>Opitutia</taxon>
        <taxon>Opitutales</taxon>
        <taxon>Opitutaceae</taxon>
        <taxon>Actomonas</taxon>
    </lineage>
</organism>
<evidence type="ECO:0000256" key="1">
    <source>
        <dbReference type="ARBA" id="ARBA00001946"/>
    </source>
</evidence>
<comment type="function">
    <text evidence="9">Catalyzes the formation of dTDP-glucose, from dTTP and glucose 1-phosphate, as well as its pyrophosphorolysis.</text>
</comment>
<evidence type="ECO:0000256" key="8">
    <source>
        <dbReference type="ARBA" id="ARBA00049336"/>
    </source>
</evidence>
<comment type="catalytic activity">
    <reaction evidence="8 9">
        <text>dTTP + alpha-D-glucose 1-phosphate + H(+) = dTDP-alpha-D-glucose + diphosphate</text>
        <dbReference type="Rhea" id="RHEA:15225"/>
        <dbReference type="ChEBI" id="CHEBI:15378"/>
        <dbReference type="ChEBI" id="CHEBI:33019"/>
        <dbReference type="ChEBI" id="CHEBI:37568"/>
        <dbReference type="ChEBI" id="CHEBI:57477"/>
        <dbReference type="ChEBI" id="CHEBI:58601"/>
        <dbReference type="EC" id="2.7.7.24"/>
    </reaction>
</comment>
<dbReference type="Pfam" id="PF00483">
    <property type="entry name" value="NTP_transferase"/>
    <property type="match status" value="1"/>
</dbReference>
<dbReference type="InterPro" id="IPR005907">
    <property type="entry name" value="G1P_thy_trans_s"/>
</dbReference>
<proteinExistence type="inferred from homology"/>
<evidence type="ECO:0000313" key="12">
    <source>
        <dbReference type="Proteomes" id="UP000738431"/>
    </source>
</evidence>
<evidence type="ECO:0000256" key="2">
    <source>
        <dbReference type="ARBA" id="ARBA00010480"/>
    </source>
</evidence>
<evidence type="ECO:0000313" key="11">
    <source>
        <dbReference type="EMBL" id="WRQ88527.1"/>
    </source>
</evidence>
<reference evidence="11 12" key="1">
    <citation type="submission" date="2023-12" db="EMBL/GenBank/DDBJ databases">
        <title>Description of an unclassified Opitutus bacterium of Verrucomicrobiota.</title>
        <authorList>
            <person name="Zhang D.-F."/>
        </authorList>
    </citation>
    <scope>NUCLEOTIDE SEQUENCE [LARGE SCALE GENOMIC DNA]</scope>
    <source>
        <strain evidence="11 12">WL0086</strain>
    </source>
</reference>
<sequence>MSASTPPPARKGIILAGGSGTRLYPLTIAVSKQLMPVYDKPMIYYPLSVLMLSDIREVLIISTPQDLPLFQKLLGDGSNFGLKLSYAEQPSPDGLAQAFLIAADCGFLTGDEPCALVLGDNLFYGNDFKRCLTSADARTDASTIFGYHVANPKAYGVVEFSADGHVLSLEEKPTLPKSNYAVPGLYFYDNQVVELARSLKPSPRGELEITDLNRLYLERGELHVELLGRGTAWLDTGTHDSLLEAAEFVKVIESRQGLKIACLEEIAYEQGWIDDAELDAQIERLGKSSYGSYLRAWSRRRD</sequence>
<dbReference type="RefSeq" id="WP_221032963.1">
    <property type="nucleotide sequence ID" value="NZ_CP139781.1"/>
</dbReference>
<dbReference type="PANTHER" id="PTHR43532">
    <property type="entry name" value="GLUCOSE-1-PHOSPHATE THYMIDYLYLTRANSFERASE"/>
    <property type="match status" value="1"/>
</dbReference>
<evidence type="ECO:0000256" key="3">
    <source>
        <dbReference type="ARBA" id="ARBA00012461"/>
    </source>
</evidence>
<keyword evidence="5 9" id="KW-0548">Nucleotidyltransferase</keyword>
<evidence type="ECO:0000259" key="10">
    <source>
        <dbReference type="Pfam" id="PF00483"/>
    </source>
</evidence>
<keyword evidence="12" id="KW-1185">Reference proteome</keyword>
<evidence type="ECO:0000256" key="5">
    <source>
        <dbReference type="ARBA" id="ARBA00022695"/>
    </source>
</evidence>
<comment type="cofactor">
    <cofactor evidence="1">
        <name>Mg(2+)</name>
        <dbReference type="ChEBI" id="CHEBI:18420"/>
    </cofactor>
</comment>
<evidence type="ECO:0000256" key="6">
    <source>
        <dbReference type="ARBA" id="ARBA00022723"/>
    </source>
</evidence>
<dbReference type="EMBL" id="CP139781">
    <property type="protein sequence ID" value="WRQ88527.1"/>
    <property type="molecule type" value="Genomic_DNA"/>
</dbReference>
<evidence type="ECO:0000256" key="9">
    <source>
        <dbReference type="RuleBase" id="RU003706"/>
    </source>
</evidence>
<dbReference type="GO" id="GO:0008879">
    <property type="term" value="F:glucose-1-phosphate thymidylyltransferase activity"/>
    <property type="evidence" value="ECO:0007669"/>
    <property type="project" value="UniProtKB-EC"/>
</dbReference>
<gene>
    <name evidence="11" type="primary">rfbA</name>
    <name evidence="11" type="ORF">K1X11_003870</name>
</gene>
<evidence type="ECO:0000256" key="4">
    <source>
        <dbReference type="ARBA" id="ARBA00022679"/>
    </source>
</evidence>
<keyword evidence="7 9" id="KW-0460">Magnesium</keyword>
<dbReference type="CDD" id="cd02538">
    <property type="entry name" value="G1P_TT_short"/>
    <property type="match status" value="1"/>
</dbReference>
<dbReference type="EC" id="2.7.7.24" evidence="3 9"/>
<dbReference type="Proteomes" id="UP000738431">
    <property type="component" value="Chromosome"/>
</dbReference>
<dbReference type="Gene3D" id="3.90.550.10">
    <property type="entry name" value="Spore Coat Polysaccharide Biosynthesis Protein SpsA, Chain A"/>
    <property type="match status" value="1"/>
</dbReference>
<dbReference type="NCBIfam" id="TIGR01207">
    <property type="entry name" value="rmlA"/>
    <property type="match status" value="1"/>
</dbReference>
<feature type="domain" description="Nucleotidyl transferase" evidence="10">
    <location>
        <begin position="11"/>
        <end position="249"/>
    </location>
</feature>